<name>A0A0V0QYP6_PSEPJ</name>
<protein>
    <submittedName>
        <fullName evidence="1">Uncharacterized protein</fullName>
    </submittedName>
</protein>
<dbReference type="Proteomes" id="UP000054937">
    <property type="component" value="Unassembled WGS sequence"/>
</dbReference>
<evidence type="ECO:0000313" key="1">
    <source>
        <dbReference type="EMBL" id="KRX07465.1"/>
    </source>
</evidence>
<sequence length="600" mass="72679">MLNYLNFKQIKQIDSLQDLKQLFVKWCKSSGLVKNLSKKLNYFKSIQSEKNEYDYELMINDSLLILKSYIKFLKKLFLEKNQPKFLQKFIKIEELDITLETCTQNYDRQIREDDQIINHSLLLNIDKIYSDLDDYEKLLPLLLKNLAQSRYLFDVQFDVSLTSLNFDYQTIQVQNVEAKSDFVEFKQDQNQQIIQKKSLKKQFILKKQFRIENLIVCEKFANESLTQCQNYIIFCEVYKGLQNLVEDFKNKKNQDLEVNIDNLKFFLNRKWLADIEKMHKFQNFLSFCHENREKIKIRKIKIQLYLFKGKKEDRERLKKLEKIDDEFEVLDMLFFQGQNNQEEGDDDVQNWDQKIEYEGQYTDIANQEKEMILNLIKQSKNILKSDKQYEKVKKDTNQNQNQNKQERKKLKLIFSTNLWEEEIYKQQQEEENMGKDIEISLRMLKDKENQLFFHNLEALKPWNVSQNGKNLFFKFLKCLTKNEDIDKVFVTHQNFDYVENGQVLSKIMMEVQKFQGFKYEFINKVLDLVCYGQSFQKLRGYRDFRSNYFLFKRIRMRSDIMQEKYNDVQKSQLQIAAMDKNVKLLFRKEIIQECMKIMNV</sequence>
<evidence type="ECO:0000313" key="2">
    <source>
        <dbReference type="Proteomes" id="UP000054937"/>
    </source>
</evidence>
<gene>
    <name evidence="1" type="ORF">PPERSA_11014</name>
</gene>
<dbReference type="InParanoid" id="A0A0V0QYP6"/>
<comment type="caution">
    <text evidence="1">The sequence shown here is derived from an EMBL/GenBank/DDBJ whole genome shotgun (WGS) entry which is preliminary data.</text>
</comment>
<keyword evidence="2" id="KW-1185">Reference proteome</keyword>
<dbReference type="EMBL" id="LDAU01000082">
    <property type="protein sequence ID" value="KRX07465.1"/>
    <property type="molecule type" value="Genomic_DNA"/>
</dbReference>
<dbReference type="AlphaFoldDB" id="A0A0V0QYP6"/>
<proteinExistence type="predicted"/>
<reference evidence="1 2" key="1">
    <citation type="journal article" date="2015" name="Sci. Rep.">
        <title>Genome of the facultative scuticociliatosis pathogen Pseudocohnilembus persalinus provides insight into its virulence through horizontal gene transfer.</title>
        <authorList>
            <person name="Xiong J."/>
            <person name="Wang G."/>
            <person name="Cheng J."/>
            <person name="Tian M."/>
            <person name="Pan X."/>
            <person name="Warren A."/>
            <person name="Jiang C."/>
            <person name="Yuan D."/>
            <person name="Miao W."/>
        </authorList>
    </citation>
    <scope>NUCLEOTIDE SEQUENCE [LARGE SCALE GENOMIC DNA]</scope>
    <source>
        <strain evidence="1">36N120E</strain>
    </source>
</reference>
<accession>A0A0V0QYP6</accession>
<organism evidence="1 2">
    <name type="scientific">Pseudocohnilembus persalinus</name>
    <name type="common">Ciliate</name>
    <dbReference type="NCBI Taxonomy" id="266149"/>
    <lineage>
        <taxon>Eukaryota</taxon>
        <taxon>Sar</taxon>
        <taxon>Alveolata</taxon>
        <taxon>Ciliophora</taxon>
        <taxon>Intramacronucleata</taxon>
        <taxon>Oligohymenophorea</taxon>
        <taxon>Scuticociliatia</taxon>
        <taxon>Philasterida</taxon>
        <taxon>Pseudocohnilembidae</taxon>
        <taxon>Pseudocohnilembus</taxon>
    </lineage>
</organism>